<protein>
    <submittedName>
        <fullName evidence="2">Uncharacterized protein</fullName>
    </submittedName>
</protein>
<dbReference type="Proteomes" id="UP000198577">
    <property type="component" value="Unassembled WGS sequence"/>
</dbReference>
<feature type="transmembrane region" description="Helical" evidence="1">
    <location>
        <begin position="14"/>
        <end position="35"/>
    </location>
</feature>
<accession>A0A1I5XGZ8</accession>
<evidence type="ECO:0000313" key="2">
    <source>
        <dbReference type="EMBL" id="SFQ31242.1"/>
    </source>
</evidence>
<keyword evidence="1" id="KW-0812">Transmembrane</keyword>
<dbReference type="AlphaFoldDB" id="A0A1I5XGZ8"/>
<proteinExistence type="predicted"/>
<gene>
    <name evidence="2" type="ORF">SAMN05444406_1269</name>
</gene>
<dbReference type="STRING" id="937334.SAMN05444406_1269"/>
<name>A0A1I5XGZ8_9FIRM</name>
<evidence type="ECO:0000313" key="3">
    <source>
        <dbReference type="Proteomes" id="UP000198577"/>
    </source>
</evidence>
<sequence length="50" mass="5995">MLCYRLKPKKMDDFVCTGGMAREVLTAIFVLFYFWQKFRRLNIFQGMAIP</sequence>
<keyword evidence="1" id="KW-0472">Membrane</keyword>
<keyword evidence="3" id="KW-1185">Reference proteome</keyword>
<keyword evidence="1" id="KW-1133">Transmembrane helix</keyword>
<organism evidence="2 3">
    <name type="scientific">Caldicoprobacter faecalis</name>
    <dbReference type="NCBI Taxonomy" id="937334"/>
    <lineage>
        <taxon>Bacteria</taxon>
        <taxon>Bacillati</taxon>
        <taxon>Bacillota</taxon>
        <taxon>Clostridia</taxon>
        <taxon>Caldicoprobacterales</taxon>
        <taxon>Caldicoprobacteraceae</taxon>
        <taxon>Caldicoprobacter</taxon>
    </lineage>
</organism>
<evidence type="ECO:0000256" key="1">
    <source>
        <dbReference type="SAM" id="Phobius"/>
    </source>
</evidence>
<dbReference type="EMBL" id="FOXR01000026">
    <property type="protein sequence ID" value="SFQ31242.1"/>
    <property type="molecule type" value="Genomic_DNA"/>
</dbReference>
<reference evidence="2 3" key="1">
    <citation type="submission" date="2016-10" db="EMBL/GenBank/DDBJ databases">
        <authorList>
            <person name="de Groot N.N."/>
        </authorList>
    </citation>
    <scope>NUCLEOTIDE SEQUENCE [LARGE SCALE GENOMIC DNA]</scope>
    <source>
        <strain evidence="2 3">DSM 20678</strain>
    </source>
</reference>